<sequence>MSCPWGGAGACSSLPVAFAALSLSLCSRAFAPSATSPYSAAVRLRSTYNASISLLEQASHTDGHVNTYLDPLLGQPVDYGVQRYWDHGPTREFFAQFDVSIVPAPQPAGLRSVFVDLYTGKQLVGYVAPTREAEMKATRKWRDVAGRYDEVFVPGFWMLDGAMPEELVRPFGEFVEREGVEDLVPLMNAKSGGQCGGCQEGLAFPSYAATGLLEGSEIAPTSGSNSGLYTKTAAWLGSDLLLNTRMLEIRRPPHSCSCSPKEEEEKEEDEVNCKTNPLIQNTLTKQTSLIYTNHLLITAQPSPDLLSLLVRSLTAQSSFLAHARLSVRGAE</sequence>
<dbReference type="AlphaFoldDB" id="A0A0F4GLG9"/>
<evidence type="ECO:0000256" key="1">
    <source>
        <dbReference type="SAM" id="SignalP"/>
    </source>
</evidence>
<dbReference type="Gene3D" id="3.50.50.60">
    <property type="entry name" value="FAD/NAD(P)-binding domain"/>
    <property type="match status" value="1"/>
</dbReference>
<feature type="signal peptide" evidence="1">
    <location>
        <begin position="1"/>
        <end position="19"/>
    </location>
</feature>
<dbReference type="InterPro" id="IPR036188">
    <property type="entry name" value="FAD/NAD-bd_sf"/>
</dbReference>
<dbReference type="Gene3D" id="1.10.405.20">
    <property type="match status" value="1"/>
</dbReference>
<reference evidence="2 3" key="1">
    <citation type="submission" date="2015-03" db="EMBL/GenBank/DDBJ databases">
        <title>RNA-seq based gene annotation and comparative genomics of four Zymoseptoria species reveal species-specific pathogenicity related genes and transposable element activity.</title>
        <authorList>
            <person name="Grandaubert J."/>
            <person name="Bhattacharyya A."/>
            <person name="Stukenbrock E.H."/>
        </authorList>
    </citation>
    <scope>NUCLEOTIDE SEQUENCE [LARGE SCALE GENOMIC DNA]</scope>
    <source>
        <strain evidence="2 3">Zb18110</strain>
    </source>
</reference>
<keyword evidence="1" id="KW-0732">Signal</keyword>
<comment type="caution">
    <text evidence="2">The sequence shown here is derived from an EMBL/GenBank/DDBJ whole genome shotgun (WGS) entry which is preliminary data.</text>
</comment>
<feature type="chain" id="PRO_5002468638" evidence="1">
    <location>
        <begin position="20"/>
        <end position="331"/>
    </location>
</feature>
<dbReference type="OrthoDB" id="68575at2759"/>
<proteinExistence type="predicted"/>
<gene>
    <name evidence="2" type="ORF">TI39_contig420g00003</name>
</gene>
<keyword evidence="3" id="KW-1185">Reference proteome</keyword>
<protein>
    <submittedName>
        <fullName evidence="2">Uncharacterized protein</fullName>
    </submittedName>
</protein>
<dbReference type="Proteomes" id="UP000033647">
    <property type="component" value="Unassembled WGS sequence"/>
</dbReference>
<dbReference type="EMBL" id="LAFY01000412">
    <property type="protein sequence ID" value="KJX98279.1"/>
    <property type="molecule type" value="Genomic_DNA"/>
</dbReference>
<accession>A0A0F4GLG9</accession>
<evidence type="ECO:0000313" key="2">
    <source>
        <dbReference type="EMBL" id="KJX98279.1"/>
    </source>
</evidence>
<organism evidence="2 3">
    <name type="scientific">Zymoseptoria brevis</name>
    <dbReference type="NCBI Taxonomy" id="1047168"/>
    <lineage>
        <taxon>Eukaryota</taxon>
        <taxon>Fungi</taxon>
        <taxon>Dikarya</taxon>
        <taxon>Ascomycota</taxon>
        <taxon>Pezizomycotina</taxon>
        <taxon>Dothideomycetes</taxon>
        <taxon>Dothideomycetidae</taxon>
        <taxon>Mycosphaerellales</taxon>
        <taxon>Mycosphaerellaceae</taxon>
        <taxon>Zymoseptoria</taxon>
    </lineage>
</organism>
<evidence type="ECO:0000313" key="3">
    <source>
        <dbReference type="Proteomes" id="UP000033647"/>
    </source>
</evidence>
<name>A0A0F4GLG9_9PEZI</name>
<dbReference type="SUPFAM" id="SSF51905">
    <property type="entry name" value="FAD/NAD(P)-binding domain"/>
    <property type="match status" value="1"/>
</dbReference>